<feature type="non-terminal residue" evidence="1">
    <location>
        <position position="531"/>
    </location>
</feature>
<name>A0A0F9CIJ0_9ZZZZ</name>
<evidence type="ECO:0000313" key="1">
    <source>
        <dbReference type="EMBL" id="KKL48949.1"/>
    </source>
</evidence>
<proteinExistence type="predicted"/>
<organism evidence="1">
    <name type="scientific">marine sediment metagenome</name>
    <dbReference type="NCBI Taxonomy" id="412755"/>
    <lineage>
        <taxon>unclassified sequences</taxon>
        <taxon>metagenomes</taxon>
        <taxon>ecological metagenomes</taxon>
    </lineage>
</organism>
<accession>A0A0F9CIJ0</accession>
<dbReference type="AlphaFoldDB" id="A0A0F9CIJ0"/>
<sequence>MARKTLTIVDFQSGIGTLGQKRDRLGSARFTKNLDPFEDQDYITLSRKTTKKSTTTVANLPLWMEDGSPFVTDRYVYDLGGKIYKVASNDTVSLLRTVSGGAGEGLKVFDDYAYYALGTDLGRYGRLSGTPAFDDTLTSWWDGAISDIQTTGGGTGQTYSTTTSINEEVTHIQTFTAGKDPLKEITIDVNDTGDDPDWTVTIHDSENNVIGSKQILFASMSTGDITFTFASPLRLTIGNIYHFHVVTSTTTGAPKVTTNVASDLEGAEFIVEYGVLIDVDFHPMVVIEDLLVVGNERYLSTFNQATYDPNAIVFDPGFQVRTLLKNEEYVIAECYKGASPRLAEEAKRYYWDGIQPSFNFSEPISVGSPNAATFTKGENFAGVYGFRGTLYDSKPENELTDEIPKLVKGKHIEVFPGAIDNYENRILVGYGGLTDDTAGVEQGVYEYGGQSSDTPIGLNLPFIISTGNTQGTNQKIGLVKVIGKDIYIGWRDNATYGLDKVTLGDNAATSGIYESLIFDGGNPKKEGLAIM</sequence>
<dbReference type="EMBL" id="LAZR01033138">
    <property type="protein sequence ID" value="KKL48949.1"/>
    <property type="molecule type" value="Genomic_DNA"/>
</dbReference>
<protein>
    <submittedName>
        <fullName evidence="1">Uncharacterized protein</fullName>
    </submittedName>
</protein>
<comment type="caution">
    <text evidence="1">The sequence shown here is derived from an EMBL/GenBank/DDBJ whole genome shotgun (WGS) entry which is preliminary data.</text>
</comment>
<reference evidence="1" key="1">
    <citation type="journal article" date="2015" name="Nature">
        <title>Complex archaea that bridge the gap between prokaryotes and eukaryotes.</title>
        <authorList>
            <person name="Spang A."/>
            <person name="Saw J.H."/>
            <person name="Jorgensen S.L."/>
            <person name="Zaremba-Niedzwiedzka K."/>
            <person name="Martijn J."/>
            <person name="Lind A.E."/>
            <person name="van Eijk R."/>
            <person name="Schleper C."/>
            <person name="Guy L."/>
            <person name="Ettema T.J."/>
        </authorList>
    </citation>
    <scope>NUCLEOTIDE SEQUENCE</scope>
</reference>
<gene>
    <name evidence="1" type="ORF">LCGC14_2320400</name>
</gene>